<name>A0A7C4I5A6_CALS0</name>
<feature type="transmembrane region" description="Helical" evidence="1">
    <location>
        <begin position="337"/>
        <end position="362"/>
    </location>
</feature>
<keyword evidence="1" id="KW-1133">Transmembrane helix</keyword>
<dbReference type="EMBL" id="DTAD01000040">
    <property type="protein sequence ID" value="HGN90314.1"/>
    <property type="molecule type" value="Genomic_DNA"/>
</dbReference>
<feature type="transmembrane region" description="Helical" evidence="1">
    <location>
        <begin position="298"/>
        <end position="317"/>
    </location>
</feature>
<comment type="caution">
    <text evidence="2">The sequence shown here is derived from an EMBL/GenBank/DDBJ whole genome shotgun (WGS) entry which is preliminary data.</text>
</comment>
<evidence type="ECO:0000256" key="1">
    <source>
        <dbReference type="SAM" id="Phobius"/>
    </source>
</evidence>
<feature type="transmembrane region" description="Helical" evidence="1">
    <location>
        <begin position="49"/>
        <end position="70"/>
    </location>
</feature>
<organism evidence="2">
    <name type="scientific">Caldiarchaeum subterraneum</name>
    <dbReference type="NCBI Taxonomy" id="311458"/>
    <lineage>
        <taxon>Archaea</taxon>
        <taxon>Nitrososphaerota</taxon>
        <taxon>Candidatus Caldarchaeales</taxon>
        <taxon>Candidatus Caldarchaeaceae</taxon>
        <taxon>Candidatus Caldarchaeum</taxon>
    </lineage>
</organism>
<feature type="transmembrane region" description="Helical" evidence="1">
    <location>
        <begin position="159"/>
        <end position="179"/>
    </location>
</feature>
<reference evidence="2" key="1">
    <citation type="journal article" date="2020" name="mSystems">
        <title>Genome- and Community-Level Interaction Insights into Carbon Utilization and Element Cycling Functions of Hydrothermarchaeota in Hydrothermal Sediment.</title>
        <authorList>
            <person name="Zhou Z."/>
            <person name="Liu Y."/>
            <person name="Xu W."/>
            <person name="Pan J."/>
            <person name="Luo Z.H."/>
            <person name="Li M."/>
        </authorList>
    </citation>
    <scope>NUCLEOTIDE SEQUENCE [LARGE SCALE GENOMIC DNA]</scope>
    <source>
        <strain evidence="3">SpSt-1073</strain>
        <strain evidence="2">SpSt-613</strain>
    </source>
</reference>
<dbReference type="AlphaFoldDB" id="A0A7C4I5A6"/>
<evidence type="ECO:0000313" key="2">
    <source>
        <dbReference type="EMBL" id="HGN90314.1"/>
    </source>
</evidence>
<accession>A0A7C4I5A6</accession>
<keyword evidence="1" id="KW-0812">Transmembrane</keyword>
<gene>
    <name evidence="3" type="ORF">ENM30_01185</name>
    <name evidence="2" type="ORF">ENT82_04200</name>
</gene>
<feature type="transmembrane region" description="Helical" evidence="1">
    <location>
        <begin position="20"/>
        <end position="42"/>
    </location>
</feature>
<protein>
    <submittedName>
        <fullName evidence="2">Uncharacterized protein</fullName>
    </submittedName>
</protein>
<evidence type="ECO:0000313" key="3">
    <source>
        <dbReference type="EMBL" id="HHN51906.1"/>
    </source>
</evidence>
<sequence>MVLEYYFPNEAAEPLLWHPVLFTYTLLISGADLLILTSLAYLSGSLRKAIPLMTMMGIGFFAVVLLGPLADLRSPQRAWLIFGNPHIAATAQNPGISLIAIQGIAWVAALILALVFAVSTFSYYSYQASISAKGLRAAFYRVFSIGVTTKERYAVAEKVAKVVAVAMLVPLVMWGIYPASMLLAQTWNPVWRNWSLLPVVYFADTFVVATALFLLFYFFWRGRKLERDVVVPVLKIHAAGSISVAALTGLQLAVWGFWSPSFAEMTAPLHTLMYIVIIVMLLSFLLSLASIRYPLTSLAVSVVALAGTFANKWNILINAQLISKTGLAFFEAELHGLWWLETLAPVAAGVALFLFLSILFPLEVREVGE</sequence>
<feature type="transmembrane region" description="Helical" evidence="1">
    <location>
        <begin position="199"/>
        <end position="220"/>
    </location>
</feature>
<feature type="transmembrane region" description="Helical" evidence="1">
    <location>
        <begin position="270"/>
        <end position="291"/>
    </location>
</feature>
<dbReference type="EMBL" id="DRXG01000020">
    <property type="protein sequence ID" value="HHN51906.1"/>
    <property type="molecule type" value="Genomic_DNA"/>
</dbReference>
<feature type="transmembrane region" description="Helical" evidence="1">
    <location>
        <begin position="232"/>
        <end position="258"/>
    </location>
</feature>
<feature type="transmembrane region" description="Helical" evidence="1">
    <location>
        <begin position="104"/>
        <end position="126"/>
    </location>
</feature>
<keyword evidence="1" id="KW-0472">Membrane</keyword>
<proteinExistence type="predicted"/>